<dbReference type="RefSeq" id="WP_085862729.1">
    <property type="nucleotide sequence ID" value="NZ_FWFT01000001.1"/>
</dbReference>
<dbReference type="SUPFAM" id="SSF52218">
    <property type="entry name" value="Flavoproteins"/>
    <property type="match status" value="1"/>
</dbReference>
<dbReference type="PANTHER" id="PTHR10204:SF34">
    <property type="entry name" value="NAD(P)H DEHYDROGENASE [QUINONE] 1 ISOFORM 1"/>
    <property type="match status" value="1"/>
</dbReference>
<dbReference type="EMBL" id="FWFT01000001">
    <property type="protein sequence ID" value="SLN13715.1"/>
    <property type="molecule type" value="Genomic_DNA"/>
</dbReference>
<reference evidence="4 5" key="1">
    <citation type="submission" date="2017-03" db="EMBL/GenBank/DDBJ databases">
        <authorList>
            <person name="Afonso C.L."/>
            <person name="Miller P.J."/>
            <person name="Scott M.A."/>
            <person name="Spackman E."/>
            <person name="Goraichik I."/>
            <person name="Dimitrov K.M."/>
            <person name="Suarez D.L."/>
            <person name="Swayne D.E."/>
        </authorList>
    </citation>
    <scope>NUCLEOTIDE SEQUENCE [LARGE SCALE GENOMIC DNA]</scope>
    <source>
        <strain evidence="4 5">CECT 8397</strain>
    </source>
</reference>
<dbReference type="PANTHER" id="PTHR10204">
    <property type="entry name" value="NAD P H OXIDOREDUCTASE-RELATED"/>
    <property type="match status" value="1"/>
</dbReference>
<organism evidence="4 5">
    <name type="scientific">Pseudooctadecabacter jejudonensis</name>
    <dbReference type="NCBI Taxonomy" id="1391910"/>
    <lineage>
        <taxon>Bacteria</taxon>
        <taxon>Pseudomonadati</taxon>
        <taxon>Pseudomonadota</taxon>
        <taxon>Alphaproteobacteria</taxon>
        <taxon>Rhodobacterales</taxon>
        <taxon>Paracoccaceae</taxon>
        <taxon>Pseudooctadecabacter</taxon>
    </lineage>
</organism>
<evidence type="ECO:0000256" key="1">
    <source>
        <dbReference type="ARBA" id="ARBA00006252"/>
    </source>
</evidence>
<dbReference type="InterPro" id="IPR051545">
    <property type="entry name" value="NAD(P)H_dehydrogenase_qn"/>
</dbReference>
<evidence type="ECO:0000256" key="2">
    <source>
        <dbReference type="ARBA" id="ARBA00023002"/>
    </source>
</evidence>
<dbReference type="InterPro" id="IPR003680">
    <property type="entry name" value="Flavodoxin_fold"/>
</dbReference>
<feature type="domain" description="Flavodoxin-like fold" evidence="3">
    <location>
        <begin position="4"/>
        <end position="179"/>
    </location>
</feature>
<dbReference type="InterPro" id="IPR029039">
    <property type="entry name" value="Flavoprotein-like_sf"/>
</dbReference>
<evidence type="ECO:0000313" key="4">
    <source>
        <dbReference type="EMBL" id="SLN13715.1"/>
    </source>
</evidence>
<dbReference type="Gene3D" id="3.40.50.360">
    <property type="match status" value="1"/>
</dbReference>
<dbReference type="OrthoDB" id="9798454at2"/>
<dbReference type="GO" id="GO:0005829">
    <property type="term" value="C:cytosol"/>
    <property type="evidence" value="ECO:0007669"/>
    <property type="project" value="TreeGrafter"/>
</dbReference>
<name>A0A1Y5RCY9_9RHOB</name>
<dbReference type="Pfam" id="PF02525">
    <property type="entry name" value="Flavodoxin_2"/>
    <property type="match status" value="1"/>
</dbReference>
<dbReference type="Proteomes" id="UP000193623">
    <property type="component" value="Unassembled WGS sequence"/>
</dbReference>
<keyword evidence="2" id="KW-0560">Oxidoreductase</keyword>
<dbReference type="GO" id="GO:0003955">
    <property type="term" value="F:NAD(P)H dehydrogenase (quinone) activity"/>
    <property type="evidence" value="ECO:0007669"/>
    <property type="project" value="TreeGrafter"/>
</dbReference>
<keyword evidence="5" id="KW-1185">Reference proteome</keyword>
<gene>
    <name evidence="4" type="ORF">PSJ8397_00233</name>
</gene>
<evidence type="ECO:0000313" key="5">
    <source>
        <dbReference type="Proteomes" id="UP000193623"/>
    </source>
</evidence>
<dbReference type="AlphaFoldDB" id="A0A1Y5RCY9"/>
<accession>A0A1Y5RCY9</accession>
<proteinExistence type="inferred from homology"/>
<protein>
    <recommendedName>
        <fullName evidence="3">Flavodoxin-like fold domain-containing protein</fullName>
    </recommendedName>
</protein>
<evidence type="ECO:0000259" key="3">
    <source>
        <dbReference type="Pfam" id="PF02525"/>
    </source>
</evidence>
<comment type="similarity">
    <text evidence="1">Belongs to the NAD(P)H dehydrogenase (quinone) family.</text>
</comment>
<sequence length="197" mass="22183">MAQKRIFVLNGHPAASSLSRLFAEKYVHAAQKAGHDLRITHLHDLDFDIDFENGGYDNAKPLEPSLQTVFHDLEWSEHFVLLTPMWWGGLPAKLKGLIDRAFLPGAAFDTRKSTLLGLPMPLLLGRTARVIMTSDTPNWFFRFVYRYAMVRQLRSQILGFVGFKPTRVTHFSGASHPDVATVEAWSKIVTKLGLHAA</sequence>